<evidence type="ECO:0000313" key="3">
    <source>
        <dbReference type="Proteomes" id="UP000265515"/>
    </source>
</evidence>
<sequence>MSDQGAQQQPQVEVVMKDEGQQPSASTPPPPPLTVTQQEKELQEQLRRQKYRLAELERQEAAELEAATDYSRSEYLLQQLDKMLSDDACAQVTKHLAELIILEHKITSSHFTNWDDRFEHLEHRVDDLAAQQSKILDVIQSLTAQLPASKLITSQLPLIKPKPSPPSTPPSRPGSVHSSRKPSHSQKASGKATYAAVTAGDHRGPKIPAPNKFRGDDPKTDVGDCAAGTKAYLRGFICAERTKVATVLGLLEGPALKWATSTSSSLEQSMEDWAFGLGVDKLLQALEDRFADKERARKAADRIARLGQQRCSGTLQALFA</sequence>
<gene>
    <name evidence="2" type="ORF">CBR_g39367</name>
</gene>
<feature type="compositionally biased region" description="Polar residues" evidence="1">
    <location>
        <begin position="1"/>
        <end position="11"/>
    </location>
</feature>
<dbReference type="EMBL" id="BFEA01000496">
    <property type="protein sequence ID" value="GBG84906.1"/>
    <property type="molecule type" value="Genomic_DNA"/>
</dbReference>
<dbReference type="AlphaFoldDB" id="A0A388LRE6"/>
<dbReference type="Proteomes" id="UP000265515">
    <property type="component" value="Unassembled WGS sequence"/>
</dbReference>
<accession>A0A388LRE6</accession>
<feature type="region of interest" description="Disordered" evidence="1">
    <location>
        <begin position="1"/>
        <end position="42"/>
    </location>
</feature>
<reference evidence="2 3" key="1">
    <citation type="journal article" date="2018" name="Cell">
        <title>The Chara Genome: Secondary Complexity and Implications for Plant Terrestrialization.</title>
        <authorList>
            <person name="Nishiyama T."/>
            <person name="Sakayama H."/>
            <person name="Vries J.D."/>
            <person name="Buschmann H."/>
            <person name="Saint-Marcoux D."/>
            <person name="Ullrich K.K."/>
            <person name="Haas F.B."/>
            <person name="Vanderstraeten L."/>
            <person name="Becker D."/>
            <person name="Lang D."/>
            <person name="Vosolsobe S."/>
            <person name="Rombauts S."/>
            <person name="Wilhelmsson P.K.I."/>
            <person name="Janitza P."/>
            <person name="Kern R."/>
            <person name="Heyl A."/>
            <person name="Rumpler F."/>
            <person name="Villalobos L.I.A.C."/>
            <person name="Clay J.M."/>
            <person name="Skokan R."/>
            <person name="Toyoda A."/>
            <person name="Suzuki Y."/>
            <person name="Kagoshima H."/>
            <person name="Schijlen E."/>
            <person name="Tajeshwar N."/>
            <person name="Catarino B."/>
            <person name="Hetherington A.J."/>
            <person name="Saltykova A."/>
            <person name="Bonnot C."/>
            <person name="Breuninger H."/>
            <person name="Symeonidi A."/>
            <person name="Radhakrishnan G.V."/>
            <person name="Van Nieuwerburgh F."/>
            <person name="Deforce D."/>
            <person name="Chang C."/>
            <person name="Karol K.G."/>
            <person name="Hedrich R."/>
            <person name="Ulvskov P."/>
            <person name="Glockner G."/>
            <person name="Delwiche C.F."/>
            <person name="Petrasek J."/>
            <person name="Van de Peer Y."/>
            <person name="Friml J."/>
            <person name="Beilby M."/>
            <person name="Dolan L."/>
            <person name="Kohara Y."/>
            <person name="Sugano S."/>
            <person name="Fujiyama A."/>
            <person name="Delaux P.-M."/>
            <person name="Quint M."/>
            <person name="TheiBen G."/>
            <person name="Hagemann M."/>
            <person name="Harholt J."/>
            <person name="Dunand C."/>
            <person name="Zachgo S."/>
            <person name="Langdale J."/>
            <person name="Maumus F."/>
            <person name="Straeten D.V.D."/>
            <person name="Gould S.B."/>
            <person name="Rensing S.A."/>
        </authorList>
    </citation>
    <scope>NUCLEOTIDE SEQUENCE [LARGE SCALE GENOMIC DNA]</scope>
    <source>
        <strain evidence="2 3">S276</strain>
    </source>
</reference>
<organism evidence="2 3">
    <name type="scientific">Chara braunii</name>
    <name type="common">Braun's stonewort</name>
    <dbReference type="NCBI Taxonomy" id="69332"/>
    <lineage>
        <taxon>Eukaryota</taxon>
        <taxon>Viridiplantae</taxon>
        <taxon>Streptophyta</taxon>
        <taxon>Charophyceae</taxon>
        <taxon>Charales</taxon>
        <taxon>Characeae</taxon>
        <taxon>Chara</taxon>
    </lineage>
</organism>
<feature type="compositionally biased region" description="Pro residues" evidence="1">
    <location>
        <begin position="160"/>
        <end position="172"/>
    </location>
</feature>
<dbReference type="Gramene" id="GBG84906">
    <property type="protein sequence ID" value="GBG84906"/>
    <property type="gene ID" value="CBR_g39367"/>
</dbReference>
<feature type="region of interest" description="Disordered" evidence="1">
    <location>
        <begin position="155"/>
        <end position="216"/>
    </location>
</feature>
<protein>
    <submittedName>
        <fullName evidence="2">Uncharacterized protein</fullName>
    </submittedName>
</protein>
<proteinExistence type="predicted"/>
<comment type="caution">
    <text evidence="2">The sequence shown here is derived from an EMBL/GenBank/DDBJ whole genome shotgun (WGS) entry which is preliminary data.</text>
</comment>
<name>A0A388LRE6_CHABU</name>
<evidence type="ECO:0000313" key="2">
    <source>
        <dbReference type="EMBL" id="GBG84906.1"/>
    </source>
</evidence>
<evidence type="ECO:0000256" key="1">
    <source>
        <dbReference type="SAM" id="MobiDB-lite"/>
    </source>
</evidence>
<keyword evidence="3" id="KW-1185">Reference proteome</keyword>